<dbReference type="HOGENOM" id="CLU_000134_18_1_1"/>
<organism evidence="5 6">
    <name type="scientific">Exserohilum turcicum (strain 28A)</name>
    <name type="common">Northern leaf blight fungus</name>
    <name type="synonym">Setosphaeria turcica</name>
    <dbReference type="NCBI Taxonomy" id="671987"/>
    <lineage>
        <taxon>Eukaryota</taxon>
        <taxon>Fungi</taxon>
        <taxon>Dikarya</taxon>
        <taxon>Ascomycota</taxon>
        <taxon>Pezizomycotina</taxon>
        <taxon>Dothideomycetes</taxon>
        <taxon>Pleosporomycetidae</taxon>
        <taxon>Pleosporales</taxon>
        <taxon>Pleosporineae</taxon>
        <taxon>Pleosporaceae</taxon>
        <taxon>Exserohilum</taxon>
    </lineage>
</organism>
<dbReference type="Proteomes" id="UP000016935">
    <property type="component" value="Unassembled WGS sequence"/>
</dbReference>
<reference evidence="5 6" key="2">
    <citation type="journal article" date="2013" name="PLoS Genet.">
        <title>Comparative genome structure, secondary metabolite, and effector coding capacity across Cochliobolus pathogens.</title>
        <authorList>
            <person name="Condon B.J."/>
            <person name="Leng Y."/>
            <person name="Wu D."/>
            <person name="Bushley K.E."/>
            <person name="Ohm R.A."/>
            <person name="Otillar R."/>
            <person name="Martin J."/>
            <person name="Schackwitz W."/>
            <person name="Grimwood J."/>
            <person name="MohdZainudin N."/>
            <person name="Xue C."/>
            <person name="Wang R."/>
            <person name="Manning V.A."/>
            <person name="Dhillon B."/>
            <person name="Tu Z.J."/>
            <person name="Steffenson B.J."/>
            <person name="Salamov A."/>
            <person name="Sun H."/>
            <person name="Lowry S."/>
            <person name="LaButti K."/>
            <person name="Han J."/>
            <person name="Copeland A."/>
            <person name="Lindquist E."/>
            <person name="Barry K."/>
            <person name="Schmutz J."/>
            <person name="Baker S.E."/>
            <person name="Ciuffetti L.M."/>
            <person name="Grigoriev I.V."/>
            <person name="Zhong S."/>
            <person name="Turgeon B.G."/>
        </authorList>
    </citation>
    <scope>NUCLEOTIDE SEQUENCE [LARGE SCALE GENOMIC DNA]</scope>
    <source>
        <strain evidence="6">28A</strain>
    </source>
</reference>
<feature type="repeat" description="ANK" evidence="3">
    <location>
        <begin position="141"/>
        <end position="175"/>
    </location>
</feature>
<evidence type="ECO:0000313" key="6">
    <source>
        <dbReference type="Proteomes" id="UP000016935"/>
    </source>
</evidence>
<evidence type="ECO:0000256" key="3">
    <source>
        <dbReference type="PROSITE-ProRule" id="PRU00023"/>
    </source>
</evidence>
<feature type="non-terminal residue" evidence="5">
    <location>
        <position position="198"/>
    </location>
</feature>
<sequence>MMAMQPCVDRALSGSDLDRNASGTGQASPEVSMSSQDLEQQCFTLLHLTILELQCLDLVMVLKHYPIDIDAPDVNGRTALFWVAWRGDCMSVNLLLKYGADVNRPDNQSWKSLAKASKTGHLGVVQCLLEAEASLTLSTSQGFQPIHLASDKKPDGANIVKELLKRGADPNARSSSQCTPLHNAANRGSVETIQCLLS</sequence>
<gene>
    <name evidence="5" type="ORF">SETTUDRAFT_115551</name>
</gene>
<dbReference type="EMBL" id="KB908592">
    <property type="protein sequence ID" value="EOA86938.1"/>
    <property type="molecule type" value="Genomic_DNA"/>
</dbReference>
<dbReference type="SMART" id="SM00248">
    <property type="entry name" value="ANK"/>
    <property type="match status" value="4"/>
</dbReference>
<evidence type="ECO:0000256" key="2">
    <source>
        <dbReference type="ARBA" id="ARBA00023043"/>
    </source>
</evidence>
<dbReference type="PROSITE" id="PS50088">
    <property type="entry name" value="ANK_REPEAT"/>
    <property type="match status" value="3"/>
</dbReference>
<evidence type="ECO:0000313" key="5">
    <source>
        <dbReference type="EMBL" id="EOA86938.1"/>
    </source>
</evidence>
<dbReference type="Gene3D" id="1.25.40.20">
    <property type="entry name" value="Ankyrin repeat-containing domain"/>
    <property type="match status" value="2"/>
</dbReference>
<dbReference type="AlphaFoldDB" id="R0K1A3"/>
<keyword evidence="6" id="KW-1185">Reference proteome</keyword>
<dbReference type="Pfam" id="PF13637">
    <property type="entry name" value="Ank_4"/>
    <property type="match status" value="1"/>
</dbReference>
<dbReference type="SUPFAM" id="SSF48403">
    <property type="entry name" value="Ankyrin repeat"/>
    <property type="match status" value="1"/>
</dbReference>
<feature type="region of interest" description="Disordered" evidence="4">
    <location>
        <begin position="13"/>
        <end position="33"/>
    </location>
</feature>
<keyword evidence="2 3" id="KW-0040">ANK repeat</keyword>
<name>R0K1A3_EXST2</name>
<protein>
    <submittedName>
        <fullName evidence="5">Uncharacterized protein</fullName>
    </submittedName>
</protein>
<dbReference type="OrthoDB" id="5431422at2759"/>
<accession>R0K1A3</accession>
<keyword evidence="1" id="KW-0677">Repeat</keyword>
<evidence type="ECO:0000256" key="1">
    <source>
        <dbReference type="ARBA" id="ARBA00022737"/>
    </source>
</evidence>
<dbReference type="Pfam" id="PF12796">
    <property type="entry name" value="Ank_2"/>
    <property type="match status" value="1"/>
</dbReference>
<dbReference type="eggNOG" id="KOG0192">
    <property type="taxonomic scope" value="Eukaryota"/>
</dbReference>
<feature type="repeat" description="ANK" evidence="3">
    <location>
        <begin position="176"/>
        <end position="198"/>
    </location>
</feature>
<evidence type="ECO:0000256" key="4">
    <source>
        <dbReference type="SAM" id="MobiDB-lite"/>
    </source>
</evidence>
<dbReference type="InterPro" id="IPR002110">
    <property type="entry name" value="Ankyrin_rpt"/>
</dbReference>
<dbReference type="STRING" id="671987.R0K1A3"/>
<dbReference type="PROSITE" id="PS50297">
    <property type="entry name" value="ANK_REP_REGION"/>
    <property type="match status" value="3"/>
</dbReference>
<dbReference type="InterPro" id="IPR036770">
    <property type="entry name" value="Ankyrin_rpt-contain_sf"/>
</dbReference>
<dbReference type="GeneID" id="19395655"/>
<dbReference type="PANTHER" id="PTHR24171">
    <property type="entry name" value="ANKYRIN REPEAT DOMAIN-CONTAINING PROTEIN 39-RELATED"/>
    <property type="match status" value="1"/>
</dbReference>
<dbReference type="RefSeq" id="XP_008025487.1">
    <property type="nucleotide sequence ID" value="XM_008027296.1"/>
</dbReference>
<reference evidence="5 6" key="1">
    <citation type="journal article" date="2012" name="PLoS Pathog.">
        <title>Diverse lifestyles and strategies of plant pathogenesis encoded in the genomes of eighteen Dothideomycetes fungi.</title>
        <authorList>
            <person name="Ohm R.A."/>
            <person name="Feau N."/>
            <person name="Henrissat B."/>
            <person name="Schoch C.L."/>
            <person name="Horwitz B.A."/>
            <person name="Barry K.W."/>
            <person name="Condon B.J."/>
            <person name="Copeland A.C."/>
            <person name="Dhillon B."/>
            <person name="Glaser F."/>
            <person name="Hesse C.N."/>
            <person name="Kosti I."/>
            <person name="LaButti K."/>
            <person name="Lindquist E.A."/>
            <person name="Lucas S."/>
            <person name="Salamov A.A."/>
            <person name="Bradshaw R.E."/>
            <person name="Ciuffetti L."/>
            <person name="Hamelin R.C."/>
            <person name="Kema G.H.J."/>
            <person name="Lawrence C."/>
            <person name="Scott J.A."/>
            <person name="Spatafora J.W."/>
            <person name="Turgeon B.G."/>
            <person name="de Wit P.J.G.M."/>
            <person name="Zhong S."/>
            <person name="Goodwin S.B."/>
            <person name="Grigoriev I.V."/>
        </authorList>
    </citation>
    <scope>NUCLEOTIDE SEQUENCE [LARGE SCALE GENOMIC DNA]</scope>
    <source>
        <strain evidence="6">28A</strain>
    </source>
</reference>
<feature type="repeat" description="ANK" evidence="3">
    <location>
        <begin position="75"/>
        <end position="107"/>
    </location>
</feature>
<feature type="compositionally biased region" description="Polar residues" evidence="4">
    <location>
        <begin position="21"/>
        <end position="33"/>
    </location>
</feature>
<proteinExistence type="predicted"/>